<proteinExistence type="predicted"/>
<organism evidence="1 2">
    <name type="scientific">Actinomadura madurae</name>
    <dbReference type="NCBI Taxonomy" id="1993"/>
    <lineage>
        <taxon>Bacteria</taxon>
        <taxon>Bacillati</taxon>
        <taxon>Actinomycetota</taxon>
        <taxon>Actinomycetes</taxon>
        <taxon>Streptosporangiales</taxon>
        <taxon>Thermomonosporaceae</taxon>
        <taxon>Actinomadura</taxon>
    </lineage>
</organism>
<evidence type="ECO:0000313" key="2">
    <source>
        <dbReference type="Proteomes" id="UP000183413"/>
    </source>
</evidence>
<reference evidence="1 2" key="1">
    <citation type="submission" date="2016-10" db="EMBL/GenBank/DDBJ databases">
        <authorList>
            <person name="de Groot N.N."/>
        </authorList>
    </citation>
    <scope>NUCLEOTIDE SEQUENCE [LARGE SCALE GENOMIC DNA]</scope>
    <source>
        <strain evidence="1 2">DSM 43067</strain>
    </source>
</reference>
<gene>
    <name evidence="1" type="ORF">SAMN04489713_105245</name>
</gene>
<dbReference type="GeneID" id="99652127"/>
<dbReference type="Proteomes" id="UP000183413">
    <property type="component" value="Unassembled WGS sequence"/>
</dbReference>
<accession>A0A1I5GJW2</accession>
<evidence type="ECO:0000313" key="1">
    <source>
        <dbReference type="EMBL" id="SFO36285.1"/>
    </source>
</evidence>
<keyword evidence="2" id="KW-1185">Reference proteome</keyword>
<protein>
    <submittedName>
        <fullName evidence="1">Uncharacterized protein</fullName>
    </submittedName>
</protein>
<dbReference type="STRING" id="1993.SAMN04489713_105245"/>
<dbReference type="AlphaFoldDB" id="A0A1I5GJW2"/>
<dbReference type="InParanoid" id="A0A1I5GJW2"/>
<sequence length="50" mass="5592">MESLLARIAAHRRHGARITFRETRGEVCTPACRSAAHVDRTTTAAYRARP</sequence>
<name>A0A1I5GJW2_9ACTN</name>
<dbReference type="EMBL" id="FOVH01000005">
    <property type="protein sequence ID" value="SFO36285.1"/>
    <property type="molecule type" value="Genomic_DNA"/>
</dbReference>
<dbReference type="RefSeq" id="WP_021591324.1">
    <property type="nucleotide sequence ID" value="NZ_CP083237.1"/>
</dbReference>